<evidence type="ECO:0000313" key="2">
    <source>
        <dbReference type="EMBL" id="KFG31135.1"/>
    </source>
</evidence>
<accession>A0A086JG67</accession>
<sequence>MRGGEVSRRTTLGEQHTHNSLRDTKSRRTSSSRPRHCLRTSCLAFLPECSLRSSLSPVRSRHRDTCRKSQSVSFLPPLRHMLFDAPWCMFRLSEENAGPLLPPLLPLLPLRPLPSLRCLRCLLSLERRRQRVLLRLRRQVGRVEARTSLSEQEGKSSRDRMAANALPLRLLSRRMCGSLEALHLSEMN</sequence>
<organism evidence="2 3">
    <name type="scientific">Toxoplasma gondii p89</name>
    <dbReference type="NCBI Taxonomy" id="943119"/>
    <lineage>
        <taxon>Eukaryota</taxon>
        <taxon>Sar</taxon>
        <taxon>Alveolata</taxon>
        <taxon>Apicomplexa</taxon>
        <taxon>Conoidasida</taxon>
        <taxon>Coccidia</taxon>
        <taxon>Eucoccidiorida</taxon>
        <taxon>Eimeriorina</taxon>
        <taxon>Sarcocystidae</taxon>
        <taxon>Toxoplasma</taxon>
    </lineage>
</organism>
<feature type="compositionally biased region" description="Basic and acidic residues" evidence="1">
    <location>
        <begin position="15"/>
        <end position="26"/>
    </location>
</feature>
<dbReference type="AlphaFoldDB" id="A0A086JG67"/>
<dbReference type="EMBL" id="AEYI02001986">
    <property type="protein sequence ID" value="KFG31135.1"/>
    <property type="molecule type" value="Genomic_DNA"/>
</dbReference>
<protein>
    <submittedName>
        <fullName evidence="2">Uncharacterized protein</fullName>
    </submittedName>
</protein>
<name>A0A086JG67_TOXGO</name>
<dbReference type="Proteomes" id="UP000028828">
    <property type="component" value="Unassembled WGS sequence"/>
</dbReference>
<evidence type="ECO:0000256" key="1">
    <source>
        <dbReference type="SAM" id="MobiDB-lite"/>
    </source>
</evidence>
<feature type="region of interest" description="Disordered" evidence="1">
    <location>
        <begin position="1"/>
        <end position="33"/>
    </location>
</feature>
<comment type="caution">
    <text evidence="2">The sequence shown here is derived from an EMBL/GenBank/DDBJ whole genome shotgun (WGS) entry which is preliminary data.</text>
</comment>
<proteinExistence type="predicted"/>
<gene>
    <name evidence="2" type="ORF">TGP89_290682</name>
</gene>
<evidence type="ECO:0000313" key="3">
    <source>
        <dbReference type="Proteomes" id="UP000028828"/>
    </source>
</evidence>
<dbReference type="VEuPathDB" id="ToxoDB:TGP89_290682"/>
<reference evidence="2 3" key="1">
    <citation type="submission" date="2014-03" db="EMBL/GenBank/DDBJ databases">
        <authorList>
            <person name="Sibley D."/>
            <person name="Venepally P."/>
            <person name="Karamycheva S."/>
            <person name="Hadjithomas M."/>
            <person name="Khan A."/>
            <person name="Brunk B."/>
            <person name="Roos D."/>
            <person name="Caler E."/>
            <person name="Lorenzi H."/>
        </authorList>
    </citation>
    <scope>NUCLEOTIDE SEQUENCE [LARGE SCALE GENOMIC DNA]</scope>
    <source>
        <strain evidence="3">p89</strain>
    </source>
</reference>